<dbReference type="InterPro" id="IPR050927">
    <property type="entry name" value="TRPM"/>
</dbReference>
<keyword evidence="2" id="KW-0813">Transport</keyword>
<dbReference type="PANTHER" id="PTHR13800">
    <property type="entry name" value="TRANSIENT RECEPTOR POTENTIAL CATION CHANNEL, SUBFAMILY M, MEMBER 6"/>
    <property type="match status" value="1"/>
</dbReference>
<dbReference type="AlphaFoldDB" id="A0A6J8B4S1"/>
<keyword evidence="6" id="KW-0472">Membrane</keyword>
<dbReference type="InterPro" id="IPR041491">
    <property type="entry name" value="TRPM_SLOG"/>
</dbReference>
<keyword evidence="3" id="KW-0812">Transmembrane</keyword>
<evidence type="ECO:0000259" key="9">
    <source>
        <dbReference type="Pfam" id="PF25508"/>
    </source>
</evidence>
<gene>
    <name evidence="10" type="ORF">MCOR_14292</name>
</gene>
<dbReference type="GO" id="GO:0099604">
    <property type="term" value="F:ligand-gated calcium channel activity"/>
    <property type="evidence" value="ECO:0007669"/>
    <property type="project" value="TreeGrafter"/>
</dbReference>
<dbReference type="PANTHER" id="PTHR13800:SF12">
    <property type="entry name" value="TRANSIENT RECEPTOR POTENTIAL CATION CHANNEL SUBFAMILY M MEMBER-LIKE 2"/>
    <property type="match status" value="1"/>
</dbReference>
<proteinExistence type="predicted"/>
<evidence type="ECO:0000256" key="4">
    <source>
        <dbReference type="ARBA" id="ARBA00022989"/>
    </source>
</evidence>
<dbReference type="Pfam" id="PF18139">
    <property type="entry name" value="LSDAT_euk"/>
    <property type="match status" value="1"/>
</dbReference>
<keyword evidence="5" id="KW-0406">Ion transport</keyword>
<name>A0A6J8B4S1_MYTCO</name>
<keyword evidence="11" id="KW-1185">Reference proteome</keyword>
<evidence type="ECO:0000256" key="7">
    <source>
        <dbReference type="ARBA" id="ARBA00023303"/>
    </source>
</evidence>
<dbReference type="GO" id="GO:0005886">
    <property type="term" value="C:plasma membrane"/>
    <property type="evidence" value="ECO:0007669"/>
    <property type="project" value="TreeGrafter"/>
</dbReference>
<keyword evidence="4" id="KW-1133">Transmembrane helix</keyword>
<dbReference type="EMBL" id="CACVKT020002486">
    <property type="protein sequence ID" value="CAC5378044.1"/>
    <property type="molecule type" value="Genomic_DNA"/>
</dbReference>
<evidence type="ECO:0000256" key="2">
    <source>
        <dbReference type="ARBA" id="ARBA00022448"/>
    </source>
</evidence>
<protein>
    <submittedName>
        <fullName evidence="10">Uncharacterized protein</fullName>
    </submittedName>
</protein>
<dbReference type="Proteomes" id="UP000507470">
    <property type="component" value="Unassembled WGS sequence"/>
</dbReference>
<dbReference type="OrthoDB" id="10050890at2759"/>
<sequence length="743" mass="86210">MSREQAVVVGNMSKRRIPIRSFILKKKSNFRKVLYIPIRDTVRWKELLQYNLPEKWNIDKPEAIISITGICHQFNIKDKCYFKRDLIKAVTSTGSWIVTCGTESGVVQFIEDAVNEHIALKDCHIPIVGLLSKRVLAEVKKISVSDRIVKKGMNGKWDDIPTISTQETLDPNHTQFIFLDGKRTSRNATSECRKAFEHFLSNISKGYIGTEIEAIDETELQYTETDTYDILPVILVLIEGGLDALKAVWCVLQKGNPVVVIDGSGGAADFLANYFRRATRESSEEKGKLSDSDESIREEIEKYFEDNSSTLLDVVHDLLRRCLGKHTLIHLYSLEDKKANVDECIQKVIFDIHSEFFADKKKNLKQESTERSYIETIALKKQLQLVQNWKNYDIAEKDIFIFKNRKKLSTLQTDVNTRKMRKFRNSMKEFLDSKHLLEDLKDTYATFEKYMKEEIAKDSVSDLLESSLVANRVDLVMLIINRMEDMQSFVSLYIPFVYQKSIWESDEELPISLIEQQPRYTEEKHKYQTTNTVLISVRNFLRDLLGDRDFKLYEELNGDSKLKSISIAHADHPFHHLFVWAVLVNWKDMAMLFWKHDSDYICSALFASAVLKELAERAHFSNHMDLCISLNENSSEFEGNACKLVTEMYRKDRDKALKILVTKVGRYNSTPLEIAYSQKLMKFMAITACQTKLDSIWRGDIALYTPSWRVCMLEYEQCNDDYYKNIITLLRLSVVLSMMKEQT</sequence>
<evidence type="ECO:0000256" key="6">
    <source>
        <dbReference type="ARBA" id="ARBA00023136"/>
    </source>
</evidence>
<organism evidence="10 11">
    <name type="scientific">Mytilus coruscus</name>
    <name type="common">Sea mussel</name>
    <dbReference type="NCBI Taxonomy" id="42192"/>
    <lineage>
        <taxon>Eukaryota</taxon>
        <taxon>Metazoa</taxon>
        <taxon>Spiralia</taxon>
        <taxon>Lophotrochozoa</taxon>
        <taxon>Mollusca</taxon>
        <taxon>Bivalvia</taxon>
        <taxon>Autobranchia</taxon>
        <taxon>Pteriomorphia</taxon>
        <taxon>Mytilida</taxon>
        <taxon>Mytiloidea</taxon>
        <taxon>Mytilidae</taxon>
        <taxon>Mytilinae</taxon>
        <taxon>Mytilus</taxon>
    </lineage>
</organism>
<reference evidence="10 11" key="1">
    <citation type="submission" date="2020-06" db="EMBL/GenBank/DDBJ databases">
        <authorList>
            <person name="Li R."/>
            <person name="Bekaert M."/>
        </authorList>
    </citation>
    <scope>NUCLEOTIDE SEQUENCE [LARGE SCALE GENOMIC DNA]</scope>
    <source>
        <strain evidence="11">wild</strain>
    </source>
</reference>
<keyword evidence="7" id="KW-0407">Ion channel</keyword>
<evidence type="ECO:0000256" key="1">
    <source>
        <dbReference type="ARBA" id="ARBA00004141"/>
    </source>
</evidence>
<accession>A0A6J8B4S1</accession>
<evidence type="ECO:0000259" key="8">
    <source>
        <dbReference type="Pfam" id="PF18139"/>
    </source>
</evidence>
<dbReference type="Pfam" id="PF25508">
    <property type="entry name" value="TRPM2"/>
    <property type="match status" value="1"/>
</dbReference>
<feature type="domain" description="TRPM SLOG" evidence="8">
    <location>
        <begin position="52"/>
        <end position="319"/>
    </location>
</feature>
<comment type="subcellular location">
    <subcellularLocation>
        <location evidence="1">Membrane</location>
        <topology evidence="1">Multi-pass membrane protein</topology>
    </subcellularLocation>
</comment>
<evidence type="ECO:0000256" key="3">
    <source>
        <dbReference type="ARBA" id="ARBA00022692"/>
    </source>
</evidence>
<evidence type="ECO:0000256" key="5">
    <source>
        <dbReference type="ARBA" id="ARBA00023065"/>
    </source>
</evidence>
<feature type="domain" description="TRPM-like" evidence="9">
    <location>
        <begin position="457"/>
        <end position="685"/>
    </location>
</feature>
<dbReference type="InterPro" id="IPR057366">
    <property type="entry name" value="TRPM-like"/>
</dbReference>
<evidence type="ECO:0000313" key="10">
    <source>
        <dbReference type="EMBL" id="CAC5378044.1"/>
    </source>
</evidence>
<evidence type="ECO:0000313" key="11">
    <source>
        <dbReference type="Proteomes" id="UP000507470"/>
    </source>
</evidence>